<evidence type="ECO:0000313" key="2">
    <source>
        <dbReference type="EMBL" id="EFN61786.1"/>
    </source>
</evidence>
<evidence type="ECO:0000313" key="3">
    <source>
        <dbReference type="Proteomes" id="UP000000311"/>
    </source>
</evidence>
<evidence type="ECO:0000256" key="1">
    <source>
        <dbReference type="SAM" id="MobiDB-lite"/>
    </source>
</evidence>
<dbReference type="EMBL" id="GL443628">
    <property type="protein sequence ID" value="EFN61786.1"/>
    <property type="molecule type" value="Genomic_DNA"/>
</dbReference>
<feature type="compositionally biased region" description="Basic and acidic residues" evidence="1">
    <location>
        <begin position="160"/>
        <end position="187"/>
    </location>
</feature>
<feature type="compositionally biased region" description="Basic and acidic residues" evidence="1">
    <location>
        <begin position="232"/>
        <end position="242"/>
    </location>
</feature>
<dbReference type="Proteomes" id="UP000000311">
    <property type="component" value="Unassembled WGS sequence"/>
</dbReference>
<gene>
    <name evidence="2" type="ORF">EAG_15430</name>
</gene>
<feature type="compositionally biased region" description="Basic and acidic residues" evidence="1">
    <location>
        <begin position="211"/>
        <end position="220"/>
    </location>
</feature>
<feature type="compositionally biased region" description="Basic and acidic residues" evidence="1">
    <location>
        <begin position="268"/>
        <end position="277"/>
    </location>
</feature>
<protein>
    <submittedName>
        <fullName evidence="2">Uncharacterized protein</fullName>
    </submittedName>
</protein>
<organism evidence="3">
    <name type="scientific">Camponotus floridanus</name>
    <name type="common">Florida carpenter ant</name>
    <dbReference type="NCBI Taxonomy" id="104421"/>
    <lineage>
        <taxon>Eukaryota</taxon>
        <taxon>Metazoa</taxon>
        <taxon>Ecdysozoa</taxon>
        <taxon>Arthropoda</taxon>
        <taxon>Hexapoda</taxon>
        <taxon>Insecta</taxon>
        <taxon>Pterygota</taxon>
        <taxon>Neoptera</taxon>
        <taxon>Endopterygota</taxon>
        <taxon>Hymenoptera</taxon>
        <taxon>Apocrita</taxon>
        <taxon>Aculeata</taxon>
        <taxon>Formicoidea</taxon>
        <taxon>Formicidae</taxon>
        <taxon>Formicinae</taxon>
        <taxon>Camponotus</taxon>
    </lineage>
</organism>
<keyword evidence="3" id="KW-1185">Reference proteome</keyword>
<accession>E2AXP0</accession>
<proteinExistence type="predicted"/>
<dbReference type="AlphaFoldDB" id="E2AXP0"/>
<feature type="region of interest" description="Disordered" evidence="1">
    <location>
        <begin position="160"/>
        <end position="284"/>
    </location>
</feature>
<sequence>MDEDEIDGVKSPIKRLGSTRKLLVFNNSSFNGEVSSFPTDNVLPISLTSNTNEMMSEAISTCHWVRAIIHFAKINECDFDEQPFKLKNEVRTLLTIEVQHATTMLQETPFVEHVSIRRAGLSFGSLAPTQLRVKVESLLGGRNMKSEPGKTTLSIAQVADERSRHLLTKPKEGHQRKSERAGRRENCLIEESICGEDDKERGGGGEEEGERAEYTAERPKGKIRKGSSHSFRGGDRRFDRTRGDKRRSRGLARKEDEPGPPLRFAASRKQDRPRDGGIDGGGLRWNAVVRFNDSELRP</sequence>
<dbReference type="InParanoid" id="E2AXP0"/>
<reference evidence="2 3" key="1">
    <citation type="journal article" date="2010" name="Science">
        <title>Genomic comparison of the ants Camponotus floridanus and Harpegnathos saltator.</title>
        <authorList>
            <person name="Bonasio R."/>
            <person name="Zhang G."/>
            <person name="Ye C."/>
            <person name="Mutti N.S."/>
            <person name="Fang X."/>
            <person name="Qin N."/>
            <person name="Donahue G."/>
            <person name="Yang P."/>
            <person name="Li Q."/>
            <person name="Li C."/>
            <person name="Zhang P."/>
            <person name="Huang Z."/>
            <person name="Berger S.L."/>
            <person name="Reinberg D."/>
            <person name="Wang J."/>
            <person name="Liebig J."/>
        </authorList>
    </citation>
    <scope>NUCLEOTIDE SEQUENCE [LARGE SCALE GENOMIC DNA]</scope>
    <source>
        <strain evidence="3">C129</strain>
    </source>
</reference>
<name>E2AXP0_CAMFO</name>